<feature type="non-terminal residue" evidence="2">
    <location>
        <position position="57"/>
    </location>
</feature>
<gene>
    <name evidence="2" type="ORF">V5O48_018480</name>
</gene>
<feature type="compositionally biased region" description="Polar residues" evidence="1">
    <location>
        <begin position="37"/>
        <end position="48"/>
    </location>
</feature>
<keyword evidence="3" id="KW-1185">Reference proteome</keyword>
<reference evidence="2 3" key="1">
    <citation type="submission" date="2024-02" db="EMBL/GenBank/DDBJ databases">
        <title>A draft genome for the cacao thread blight pathogen Marasmius crinis-equi.</title>
        <authorList>
            <person name="Cohen S.P."/>
            <person name="Baruah I.K."/>
            <person name="Amoako-Attah I."/>
            <person name="Bukari Y."/>
            <person name="Meinhardt L.W."/>
            <person name="Bailey B.A."/>
        </authorList>
    </citation>
    <scope>NUCLEOTIDE SEQUENCE [LARGE SCALE GENOMIC DNA]</scope>
    <source>
        <strain evidence="2 3">GH-76</strain>
    </source>
</reference>
<evidence type="ECO:0000313" key="2">
    <source>
        <dbReference type="EMBL" id="KAL0563585.1"/>
    </source>
</evidence>
<dbReference type="Proteomes" id="UP001465976">
    <property type="component" value="Unassembled WGS sequence"/>
</dbReference>
<feature type="region of interest" description="Disordered" evidence="1">
    <location>
        <begin position="35"/>
        <end position="57"/>
    </location>
</feature>
<evidence type="ECO:0000256" key="1">
    <source>
        <dbReference type="SAM" id="MobiDB-lite"/>
    </source>
</evidence>
<accession>A0ABR3EL77</accession>
<name>A0ABR3EL77_9AGAR</name>
<sequence>SFGIAAASANAAYKDTTFLNWAEMAWNSARPYVISDSDAQSGKSSGKSTIVKESCSG</sequence>
<feature type="non-terminal residue" evidence="2">
    <location>
        <position position="1"/>
    </location>
</feature>
<comment type="caution">
    <text evidence="2">The sequence shown here is derived from an EMBL/GenBank/DDBJ whole genome shotgun (WGS) entry which is preliminary data.</text>
</comment>
<organism evidence="2 3">
    <name type="scientific">Marasmius crinis-equi</name>
    <dbReference type="NCBI Taxonomy" id="585013"/>
    <lineage>
        <taxon>Eukaryota</taxon>
        <taxon>Fungi</taxon>
        <taxon>Dikarya</taxon>
        <taxon>Basidiomycota</taxon>
        <taxon>Agaricomycotina</taxon>
        <taxon>Agaricomycetes</taxon>
        <taxon>Agaricomycetidae</taxon>
        <taxon>Agaricales</taxon>
        <taxon>Marasmiineae</taxon>
        <taxon>Marasmiaceae</taxon>
        <taxon>Marasmius</taxon>
    </lineage>
</organism>
<evidence type="ECO:0000313" key="3">
    <source>
        <dbReference type="Proteomes" id="UP001465976"/>
    </source>
</evidence>
<protein>
    <submittedName>
        <fullName evidence="2">Uncharacterized protein</fullName>
    </submittedName>
</protein>
<proteinExistence type="predicted"/>
<dbReference type="EMBL" id="JBAHYK010003373">
    <property type="protein sequence ID" value="KAL0563585.1"/>
    <property type="molecule type" value="Genomic_DNA"/>
</dbReference>